<proteinExistence type="predicted"/>
<gene>
    <name evidence="1" type="ORF">EV671_101458</name>
</gene>
<accession>A0A4R3UYH1</accession>
<dbReference type="RefSeq" id="WP_243655710.1">
    <property type="nucleotide sequence ID" value="NZ_CBCSGL010000011.1"/>
</dbReference>
<name>A0A4R3UYH1_ROSSA</name>
<dbReference type="Proteomes" id="UP000295110">
    <property type="component" value="Unassembled WGS sequence"/>
</dbReference>
<dbReference type="Gene3D" id="1.10.10.10">
    <property type="entry name" value="Winged helix-like DNA-binding domain superfamily/Winged helix DNA-binding domain"/>
    <property type="match status" value="1"/>
</dbReference>
<evidence type="ECO:0000313" key="2">
    <source>
        <dbReference type="Proteomes" id="UP000295110"/>
    </source>
</evidence>
<comment type="caution">
    <text evidence="1">The sequence shown here is derived from an EMBL/GenBank/DDBJ whole genome shotgun (WGS) entry which is preliminary data.</text>
</comment>
<keyword evidence="2" id="KW-1185">Reference proteome</keyword>
<dbReference type="AlphaFoldDB" id="A0A4R3UYH1"/>
<reference evidence="1 2" key="1">
    <citation type="submission" date="2019-03" db="EMBL/GenBank/DDBJ databases">
        <title>Genomic Encyclopedia of Type Strains, Phase IV (KMG-IV): sequencing the most valuable type-strain genomes for metagenomic binning, comparative biology and taxonomic classification.</title>
        <authorList>
            <person name="Goeker M."/>
        </authorList>
    </citation>
    <scope>NUCLEOTIDE SEQUENCE [LARGE SCALE GENOMIC DNA]</scope>
    <source>
        <strain evidence="1 2">DSM 654</strain>
    </source>
</reference>
<protein>
    <submittedName>
        <fullName evidence="1">Uncharacterized protein</fullName>
    </submittedName>
</protein>
<dbReference type="EMBL" id="SMBU01000014">
    <property type="protein sequence ID" value="TCU96180.1"/>
    <property type="molecule type" value="Genomic_DNA"/>
</dbReference>
<evidence type="ECO:0000313" key="1">
    <source>
        <dbReference type="EMBL" id="TCU96180.1"/>
    </source>
</evidence>
<organism evidence="1 2">
    <name type="scientific">Roseateles saccharophilus</name>
    <name type="common">Pseudomonas saccharophila</name>
    <dbReference type="NCBI Taxonomy" id="304"/>
    <lineage>
        <taxon>Bacteria</taxon>
        <taxon>Pseudomonadati</taxon>
        <taxon>Pseudomonadota</taxon>
        <taxon>Betaproteobacteria</taxon>
        <taxon>Burkholderiales</taxon>
        <taxon>Sphaerotilaceae</taxon>
        <taxon>Roseateles</taxon>
    </lineage>
</organism>
<dbReference type="InterPro" id="IPR036388">
    <property type="entry name" value="WH-like_DNA-bd_sf"/>
</dbReference>
<sequence length="88" mass="9252">MEADEDALLRLLLELDTGAGVGVALTRLAKRLDERVSVLLRRCTALSDAVVGGTAGPGWLVLDVDEGGRWTARLTEAGRRHLGGGPMG</sequence>